<evidence type="ECO:0000313" key="6">
    <source>
        <dbReference type="EMBL" id="MBL0374374.1"/>
    </source>
</evidence>
<evidence type="ECO:0000259" key="5">
    <source>
        <dbReference type="PROSITE" id="PS50977"/>
    </source>
</evidence>
<comment type="caution">
    <text evidence="6">The sequence shown here is derived from an EMBL/GenBank/DDBJ whole genome shotgun (WGS) entry which is preliminary data.</text>
</comment>
<dbReference type="GO" id="GO:0003700">
    <property type="term" value="F:DNA-binding transcription factor activity"/>
    <property type="evidence" value="ECO:0007669"/>
    <property type="project" value="TreeGrafter"/>
</dbReference>
<keyword evidence="7" id="KW-1185">Reference proteome</keyword>
<proteinExistence type="predicted"/>
<evidence type="ECO:0000256" key="1">
    <source>
        <dbReference type="ARBA" id="ARBA00023015"/>
    </source>
</evidence>
<name>A0A936YTV7_9HYPH</name>
<dbReference type="Pfam" id="PF00440">
    <property type="entry name" value="TetR_N"/>
    <property type="match status" value="1"/>
</dbReference>
<dbReference type="InterPro" id="IPR050109">
    <property type="entry name" value="HTH-type_TetR-like_transc_reg"/>
</dbReference>
<dbReference type="InterPro" id="IPR001647">
    <property type="entry name" value="HTH_TetR"/>
</dbReference>
<evidence type="ECO:0000256" key="4">
    <source>
        <dbReference type="PROSITE-ProRule" id="PRU00335"/>
    </source>
</evidence>
<dbReference type="InterPro" id="IPR004111">
    <property type="entry name" value="Repressor_TetR_C"/>
</dbReference>
<dbReference type="PROSITE" id="PS50977">
    <property type="entry name" value="HTH_TETR_2"/>
    <property type="match status" value="1"/>
</dbReference>
<dbReference type="Gene3D" id="1.10.357.10">
    <property type="entry name" value="Tetracycline Repressor, domain 2"/>
    <property type="match status" value="1"/>
</dbReference>
<organism evidence="6 7">
    <name type="scientific">Rhizobium setariae</name>
    <dbReference type="NCBI Taxonomy" id="2801340"/>
    <lineage>
        <taxon>Bacteria</taxon>
        <taxon>Pseudomonadati</taxon>
        <taxon>Pseudomonadota</taxon>
        <taxon>Alphaproteobacteria</taxon>
        <taxon>Hyphomicrobiales</taxon>
        <taxon>Rhizobiaceae</taxon>
        <taxon>Rhizobium/Agrobacterium group</taxon>
        <taxon>Rhizobium</taxon>
    </lineage>
</organism>
<evidence type="ECO:0000313" key="7">
    <source>
        <dbReference type="Proteomes" id="UP000633219"/>
    </source>
</evidence>
<feature type="domain" description="HTH tetR-type" evidence="5">
    <location>
        <begin position="9"/>
        <end position="69"/>
    </location>
</feature>
<dbReference type="GO" id="GO:0000976">
    <property type="term" value="F:transcription cis-regulatory region binding"/>
    <property type="evidence" value="ECO:0007669"/>
    <property type="project" value="TreeGrafter"/>
</dbReference>
<dbReference type="PANTHER" id="PTHR30055">
    <property type="entry name" value="HTH-TYPE TRANSCRIPTIONAL REGULATOR RUTR"/>
    <property type="match status" value="1"/>
</dbReference>
<dbReference type="GO" id="GO:0045892">
    <property type="term" value="P:negative regulation of DNA-templated transcription"/>
    <property type="evidence" value="ECO:0007669"/>
    <property type="project" value="InterPro"/>
</dbReference>
<dbReference type="PRINTS" id="PR00455">
    <property type="entry name" value="HTHTETR"/>
</dbReference>
<dbReference type="SUPFAM" id="SSF46689">
    <property type="entry name" value="Homeodomain-like"/>
    <property type="match status" value="1"/>
</dbReference>
<dbReference type="EMBL" id="JAEQNC010000013">
    <property type="protein sequence ID" value="MBL0374374.1"/>
    <property type="molecule type" value="Genomic_DNA"/>
</dbReference>
<reference evidence="6" key="1">
    <citation type="submission" date="2021-01" db="EMBL/GenBank/DDBJ databases">
        <title>Rhizobium sp. strain KVB221 16S ribosomal RNA gene Genome sequencing and assembly.</title>
        <authorList>
            <person name="Kang M."/>
        </authorList>
    </citation>
    <scope>NUCLEOTIDE SEQUENCE</scope>
    <source>
        <strain evidence="6">KVB221</strain>
    </source>
</reference>
<keyword evidence="1" id="KW-0805">Transcription regulation</keyword>
<dbReference type="Pfam" id="PF02909">
    <property type="entry name" value="TetR_C_1"/>
    <property type="match status" value="1"/>
</dbReference>
<accession>A0A936YTV7</accession>
<dbReference type="InterPro" id="IPR009057">
    <property type="entry name" value="Homeodomain-like_sf"/>
</dbReference>
<sequence length="220" mass="24444">MTTMPKKPKLTRETIVEAAIELIESEGLDSLSTRALGNRLGVQAMSLYHHVESKDVLLDLITARLATMIEFGDHTGNWRCELEAVSRSYIDIARRYPRSFPLLAARRFNTPETLPVLERILSIFRRAGLPPAGTAASFRILGYYLNGAGLTEGATIEAERRTDFHLQDSGFLEGFPVSGETVAHLALPNLSGIFEKGLEVILDSIEDEIRLTRVNRPHSV</sequence>
<dbReference type="Proteomes" id="UP000633219">
    <property type="component" value="Unassembled WGS sequence"/>
</dbReference>
<dbReference type="SUPFAM" id="SSF48498">
    <property type="entry name" value="Tetracyclin repressor-like, C-terminal domain"/>
    <property type="match status" value="1"/>
</dbReference>
<keyword evidence="3" id="KW-0804">Transcription</keyword>
<evidence type="ECO:0000256" key="2">
    <source>
        <dbReference type="ARBA" id="ARBA00023125"/>
    </source>
</evidence>
<dbReference type="AlphaFoldDB" id="A0A936YTV7"/>
<dbReference type="RefSeq" id="WP_201662655.1">
    <property type="nucleotide sequence ID" value="NZ_JAEQNC010000013.1"/>
</dbReference>
<protein>
    <submittedName>
        <fullName evidence="6">TetR/AcrR family transcriptional regulator C-terminal domain-containing protein</fullName>
    </submittedName>
</protein>
<feature type="DNA-binding region" description="H-T-H motif" evidence="4">
    <location>
        <begin position="32"/>
        <end position="51"/>
    </location>
</feature>
<dbReference type="InterPro" id="IPR036271">
    <property type="entry name" value="Tet_transcr_reg_TetR-rel_C_sf"/>
</dbReference>
<gene>
    <name evidence="6" type="ORF">JJB09_20380</name>
</gene>
<keyword evidence="2 4" id="KW-0238">DNA-binding</keyword>
<dbReference type="PANTHER" id="PTHR30055:SF151">
    <property type="entry name" value="TRANSCRIPTIONAL REGULATORY PROTEIN"/>
    <property type="match status" value="1"/>
</dbReference>
<evidence type="ECO:0000256" key="3">
    <source>
        <dbReference type="ARBA" id="ARBA00023163"/>
    </source>
</evidence>